<dbReference type="AlphaFoldDB" id="U6K3X9"/>
<keyword evidence="1" id="KW-0175">Coiled coil</keyword>
<organism evidence="2 3">
    <name type="scientific">Eimeria mitis</name>
    <dbReference type="NCBI Taxonomy" id="44415"/>
    <lineage>
        <taxon>Eukaryota</taxon>
        <taxon>Sar</taxon>
        <taxon>Alveolata</taxon>
        <taxon>Apicomplexa</taxon>
        <taxon>Conoidasida</taxon>
        <taxon>Coccidia</taxon>
        <taxon>Eucoccidiorida</taxon>
        <taxon>Eimeriorina</taxon>
        <taxon>Eimeriidae</taxon>
        <taxon>Eimeria</taxon>
    </lineage>
</organism>
<dbReference type="VEuPathDB" id="ToxoDB:EMH_0063510"/>
<evidence type="ECO:0000256" key="1">
    <source>
        <dbReference type="SAM" id="Coils"/>
    </source>
</evidence>
<reference evidence="2" key="2">
    <citation type="submission" date="2013-10" db="EMBL/GenBank/DDBJ databases">
        <authorList>
            <person name="Aslett M."/>
        </authorList>
    </citation>
    <scope>NUCLEOTIDE SEQUENCE [LARGE SCALE GENOMIC DNA]</scope>
    <source>
        <strain evidence="2">Houghton</strain>
    </source>
</reference>
<dbReference type="OrthoDB" id="348196at2759"/>
<dbReference type="Proteomes" id="UP000030744">
    <property type="component" value="Unassembled WGS sequence"/>
</dbReference>
<proteinExistence type="predicted"/>
<evidence type="ECO:0000313" key="2">
    <source>
        <dbReference type="EMBL" id="CDJ31037.1"/>
    </source>
</evidence>
<feature type="coiled-coil region" evidence="1">
    <location>
        <begin position="25"/>
        <end position="55"/>
    </location>
</feature>
<reference evidence="2" key="1">
    <citation type="submission" date="2013-10" db="EMBL/GenBank/DDBJ databases">
        <title>Genomic analysis of the causative agents of coccidiosis in chickens.</title>
        <authorList>
            <person name="Reid A.J."/>
            <person name="Blake D."/>
            <person name="Billington K."/>
            <person name="Browne H."/>
            <person name="Dunn M."/>
            <person name="Hung S."/>
            <person name="Kawahara F."/>
            <person name="Miranda-Saavedra D."/>
            <person name="Mourier T."/>
            <person name="Nagra H."/>
            <person name="Otto T.D."/>
            <person name="Rawlings N."/>
            <person name="Sanchez A."/>
            <person name="Sanders M."/>
            <person name="Subramaniam C."/>
            <person name="Tay Y."/>
            <person name="Dear P."/>
            <person name="Doerig C."/>
            <person name="Gruber A."/>
            <person name="Parkinson J."/>
            <person name="Shirley M."/>
            <person name="Wan K.L."/>
            <person name="Berriman M."/>
            <person name="Tomley F."/>
            <person name="Pain A."/>
        </authorList>
    </citation>
    <scope>NUCLEOTIDE SEQUENCE [LARGE SCALE GENOMIC DNA]</scope>
    <source>
        <strain evidence="2">Houghton</strain>
    </source>
</reference>
<gene>
    <name evidence="2" type="ORF">EMH_0063510</name>
</gene>
<accession>U6K3X9</accession>
<evidence type="ECO:0000313" key="3">
    <source>
        <dbReference type="Proteomes" id="UP000030744"/>
    </source>
</evidence>
<protein>
    <submittedName>
        <fullName evidence="2">Uncharacterized protein</fullName>
    </submittedName>
</protein>
<dbReference type="GeneID" id="25380937"/>
<keyword evidence="3" id="KW-1185">Reference proteome</keyword>
<sequence>MLRARRSLVSSLVEVATRMADELPGDQAQNIVKELKNKLQTVERAEREYETAKGRRDPKLPVIRNEVIEVINSSFEGSRIDLLQLVNMAKAYGEQMHARCSGRHFSTNVERFREELEKCRDITPVKVSIETLSLLGNVSVTLKQENDDQLRILRSAQFVNEYEPQTFVDIYSAIAAMKFRMETVERLAALDKALKEDILGFQKIWMRGMLQVNRIPLEVDAALVRKLHMLLLKSRRTPGGNPPSGIPDADIQSVQDVFAQQDAFVQALETAQDYNAVAVAYEGAKAFNEKLKYLLELQKNKLHATLERQPLTKEEANAANEAMATIAEIAIDDGEQCWRYLQTVNSEISGKYEEGPGVSTGKALRQMLTTKKKAGTAESGEAIINPDSAVATGVKHYFSERWHHIDNTAREHWTKAQDMLEKVRKGAKYKLDKDGFGSTALDAKTNLRVEIARTKTEGSSPFKLLRYFNRLVKEFESYDEMLKTVFVYQHRQGSQEWRQIRTLKEKFDSEKARARDSETSGVVPGHADTILRTCLKIWTLFESERSAQLKQAMDKALADLHGATQG</sequence>
<dbReference type="RefSeq" id="XP_013353602.1">
    <property type="nucleotide sequence ID" value="XM_013498148.1"/>
</dbReference>
<name>U6K3X9_9EIME</name>
<dbReference type="EMBL" id="HG682981">
    <property type="protein sequence ID" value="CDJ31037.1"/>
    <property type="molecule type" value="Genomic_DNA"/>
</dbReference>